<protein>
    <submittedName>
        <fullName evidence="2">Uncharacterized protein</fullName>
    </submittedName>
</protein>
<gene>
    <name evidence="2" type="ORF">FOZ62_029478</name>
</gene>
<evidence type="ECO:0000313" key="2">
    <source>
        <dbReference type="EMBL" id="KAF4723847.1"/>
    </source>
</evidence>
<evidence type="ECO:0000256" key="1">
    <source>
        <dbReference type="SAM" id="MobiDB-lite"/>
    </source>
</evidence>
<dbReference type="Proteomes" id="UP000574390">
    <property type="component" value="Unassembled WGS sequence"/>
</dbReference>
<feature type="non-terminal residue" evidence="2">
    <location>
        <position position="1"/>
    </location>
</feature>
<evidence type="ECO:0000313" key="3">
    <source>
        <dbReference type="Proteomes" id="UP000574390"/>
    </source>
</evidence>
<sequence length="299" mass="31996">FVDRGGIPRIIRHIRGTPDSIDSDWDAVEALQDLVTADSGEVDEKLATAIIQERGAVRRIQALKKSPERDLSLAAGRLEHSLRSSENRQLSRSCDGQSCPGDPTTGQSLGTSLMSVVKGNEGGQTTFSDEPLTAPTPNPIESSSSASSQAKGGLFGDGTLYEQSFPRYDEAYLGLATGAKPLVLTTAGRKGLRAPWAACASRSGQPKVHPLKMSRLRADYPRSFAVMEGLQPYGTSKARLFPDDGDLTNPRLLPRAITCTELLSPECAKQLAPRLTGSQERLSGQTRYIGLDLADGGKS</sequence>
<feature type="region of interest" description="Disordered" evidence="1">
    <location>
        <begin position="80"/>
        <end position="151"/>
    </location>
</feature>
<dbReference type="EMBL" id="JABANM010019830">
    <property type="protein sequence ID" value="KAF4723847.1"/>
    <property type="molecule type" value="Genomic_DNA"/>
</dbReference>
<comment type="caution">
    <text evidence="2">The sequence shown here is derived from an EMBL/GenBank/DDBJ whole genome shotgun (WGS) entry which is preliminary data.</text>
</comment>
<dbReference type="InterPro" id="IPR011989">
    <property type="entry name" value="ARM-like"/>
</dbReference>
<organism evidence="2 3">
    <name type="scientific">Perkinsus olseni</name>
    <name type="common">Perkinsus atlanticus</name>
    <dbReference type="NCBI Taxonomy" id="32597"/>
    <lineage>
        <taxon>Eukaryota</taxon>
        <taxon>Sar</taxon>
        <taxon>Alveolata</taxon>
        <taxon>Perkinsozoa</taxon>
        <taxon>Perkinsea</taxon>
        <taxon>Perkinsida</taxon>
        <taxon>Perkinsidae</taxon>
        <taxon>Perkinsus</taxon>
    </lineage>
</organism>
<reference evidence="2 3" key="1">
    <citation type="submission" date="2020-04" db="EMBL/GenBank/DDBJ databases">
        <title>Perkinsus olseni comparative genomics.</title>
        <authorList>
            <person name="Bogema D.R."/>
        </authorList>
    </citation>
    <scope>NUCLEOTIDE SEQUENCE [LARGE SCALE GENOMIC DNA]</scope>
    <source>
        <strain evidence="2">ATCC PRA-205</strain>
    </source>
</reference>
<feature type="compositionally biased region" description="Polar residues" evidence="1">
    <location>
        <begin position="104"/>
        <end position="114"/>
    </location>
</feature>
<feature type="compositionally biased region" description="Polar residues" evidence="1">
    <location>
        <begin position="87"/>
        <end position="96"/>
    </location>
</feature>
<proteinExistence type="predicted"/>
<dbReference type="Gene3D" id="1.25.10.10">
    <property type="entry name" value="Leucine-rich Repeat Variant"/>
    <property type="match status" value="1"/>
</dbReference>
<accession>A0A7J6RT64</accession>
<name>A0A7J6RT64_PEROL</name>
<dbReference type="AlphaFoldDB" id="A0A7J6RT64"/>